<name>A0ABP2APW8_SARVE</name>
<sequence length="294" mass="33679">MKLKNYSMLTSMLTLGLATYIAYDNYQISVSEIVVKSNKVPKNFVNFKILQLSDLHCKEFGNNNIRLIKKINKINPDIIIATGDMFSTSLDVNESFYKLCNELVNKYPIYYSLGNHETILRVSKLSDRIWIEDYLKKIKNLGVCLLDNEMVSIDRGNEKINIYGLTLPMMFYRRRFNSDRDEKIELKSEFIENLIGKPNLKEFNVLLAHNPLNFEAYANWGSDLIFSGHVHGGAIRLPFVGGLLSPEISFLPKYKEGFYIKNNSIMIVNRGLGNSSMPVRILNGPEMILTILSN</sequence>
<feature type="domain" description="Calcineurin-like phosphoesterase" evidence="3">
    <location>
        <begin position="47"/>
        <end position="232"/>
    </location>
</feature>
<dbReference type="GO" id="GO:0016787">
    <property type="term" value="F:hydrolase activity"/>
    <property type="evidence" value="ECO:0007669"/>
    <property type="project" value="UniProtKB-KW"/>
</dbReference>
<dbReference type="EMBL" id="CYZR01000002">
    <property type="protein sequence ID" value="CUN60545.1"/>
    <property type="molecule type" value="Genomic_DNA"/>
</dbReference>
<dbReference type="Gene3D" id="3.60.21.10">
    <property type="match status" value="1"/>
</dbReference>
<proteinExistence type="predicted"/>
<dbReference type="Proteomes" id="UP000095488">
    <property type="component" value="Unassembled WGS sequence"/>
</dbReference>
<dbReference type="RefSeq" id="WP_055257519.1">
    <property type="nucleotide sequence ID" value="NZ_CABIXL010000002.1"/>
</dbReference>
<evidence type="ECO:0000313" key="5">
    <source>
        <dbReference type="Proteomes" id="UP000095488"/>
    </source>
</evidence>
<keyword evidence="2 4" id="KW-0378">Hydrolase</keyword>
<organism evidence="4 5">
    <name type="scientific">Sarcina ventriculi</name>
    <name type="common">Clostridium ventriculi</name>
    <dbReference type="NCBI Taxonomy" id="1267"/>
    <lineage>
        <taxon>Bacteria</taxon>
        <taxon>Bacillati</taxon>
        <taxon>Bacillota</taxon>
        <taxon>Clostridia</taxon>
        <taxon>Eubacteriales</taxon>
        <taxon>Clostridiaceae</taxon>
        <taxon>Sarcina</taxon>
    </lineage>
</organism>
<keyword evidence="5" id="KW-1185">Reference proteome</keyword>
<dbReference type="Pfam" id="PF00149">
    <property type="entry name" value="Metallophos"/>
    <property type="match status" value="1"/>
</dbReference>
<keyword evidence="1" id="KW-0479">Metal-binding</keyword>
<protein>
    <submittedName>
        <fullName evidence="4">Uncharacterized metallophosphoesterase Cj0846</fullName>
        <ecNumber evidence="4">3.1.-.-</ecNumber>
    </submittedName>
</protein>
<dbReference type="SUPFAM" id="SSF56300">
    <property type="entry name" value="Metallo-dependent phosphatases"/>
    <property type="match status" value="1"/>
</dbReference>
<reference evidence="4 5" key="1">
    <citation type="submission" date="2015-09" db="EMBL/GenBank/DDBJ databases">
        <authorList>
            <consortium name="Pathogen Informatics"/>
            <person name="Wu L."/>
            <person name="Ma J."/>
        </authorList>
    </citation>
    <scope>NUCLEOTIDE SEQUENCE [LARGE SCALE GENOMIC DNA]</scope>
    <source>
        <strain evidence="4 5">2789STDY5834858</strain>
    </source>
</reference>
<dbReference type="InterPro" id="IPR051158">
    <property type="entry name" value="Metallophosphoesterase_sf"/>
</dbReference>
<evidence type="ECO:0000256" key="2">
    <source>
        <dbReference type="ARBA" id="ARBA00022801"/>
    </source>
</evidence>
<evidence type="ECO:0000313" key="4">
    <source>
        <dbReference type="EMBL" id="CUN60545.1"/>
    </source>
</evidence>
<dbReference type="PANTHER" id="PTHR31302:SF31">
    <property type="entry name" value="PHOSPHODIESTERASE YAEI"/>
    <property type="match status" value="1"/>
</dbReference>
<evidence type="ECO:0000256" key="1">
    <source>
        <dbReference type="ARBA" id="ARBA00022723"/>
    </source>
</evidence>
<dbReference type="InterPro" id="IPR004843">
    <property type="entry name" value="Calcineurin-like_PHP"/>
</dbReference>
<evidence type="ECO:0000259" key="3">
    <source>
        <dbReference type="Pfam" id="PF00149"/>
    </source>
</evidence>
<gene>
    <name evidence="4" type="ORF">ERS852473_00606</name>
</gene>
<dbReference type="EC" id="3.1.-.-" evidence="4"/>
<dbReference type="PANTHER" id="PTHR31302">
    <property type="entry name" value="TRANSMEMBRANE PROTEIN WITH METALLOPHOSPHOESTERASE DOMAIN-RELATED"/>
    <property type="match status" value="1"/>
</dbReference>
<comment type="caution">
    <text evidence="4">The sequence shown here is derived from an EMBL/GenBank/DDBJ whole genome shotgun (WGS) entry which is preliminary data.</text>
</comment>
<accession>A0ABP2APW8</accession>
<dbReference type="InterPro" id="IPR029052">
    <property type="entry name" value="Metallo-depent_PP-like"/>
</dbReference>